<feature type="transmembrane region" description="Helical" evidence="10">
    <location>
        <begin position="287"/>
        <end position="307"/>
    </location>
</feature>
<evidence type="ECO:0000256" key="4">
    <source>
        <dbReference type="ARBA" id="ARBA00022989"/>
    </source>
</evidence>
<evidence type="ECO:0000256" key="8">
    <source>
        <dbReference type="ARBA" id="ARBA00023319"/>
    </source>
</evidence>
<dbReference type="GO" id="GO:0098632">
    <property type="term" value="F:cell-cell adhesion mediator activity"/>
    <property type="evidence" value="ECO:0007669"/>
    <property type="project" value="InterPro"/>
</dbReference>
<evidence type="ECO:0000256" key="2">
    <source>
        <dbReference type="ARBA" id="ARBA00022692"/>
    </source>
</evidence>
<dbReference type="InterPro" id="IPR003599">
    <property type="entry name" value="Ig_sub"/>
</dbReference>
<dbReference type="PANTHER" id="PTHR46841:SF7">
    <property type="entry name" value="IG-LIKE DOMAIN-CONTAINING PROTEIN"/>
    <property type="match status" value="1"/>
</dbReference>
<keyword evidence="13" id="KW-1185">Reference proteome</keyword>
<dbReference type="SUPFAM" id="SSF48726">
    <property type="entry name" value="Immunoglobulin"/>
    <property type="match status" value="1"/>
</dbReference>
<dbReference type="Pfam" id="PF07686">
    <property type="entry name" value="V-set"/>
    <property type="match status" value="1"/>
</dbReference>
<feature type="region of interest" description="Disordered" evidence="9">
    <location>
        <begin position="313"/>
        <end position="356"/>
    </location>
</feature>
<evidence type="ECO:0000313" key="12">
    <source>
        <dbReference type="Ensembl" id="ENSXMAP00000027694.1"/>
    </source>
</evidence>
<reference evidence="13" key="2">
    <citation type="journal article" date="2013" name="Nat. Genet.">
        <title>The genome of the platyfish, Xiphophorus maculatus, provides insights into evolutionary adaptation and several complex traits.</title>
        <authorList>
            <person name="Schartl M."/>
            <person name="Walter R.B."/>
            <person name="Shen Y."/>
            <person name="Garcia T."/>
            <person name="Catchen J."/>
            <person name="Amores A."/>
            <person name="Braasch I."/>
            <person name="Chalopin D."/>
            <person name="Volff J.N."/>
            <person name="Lesch K.P."/>
            <person name="Bisazza A."/>
            <person name="Minx P."/>
            <person name="Hillier L."/>
            <person name="Wilson R.K."/>
            <person name="Fuerstenberg S."/>
            <person name="Boore J."/>
            <person name="Searle S."/>
            <person name="Postlethwait J.H."/>
            <person name="Warren W.C."/>
        </authorList>
    </citation>
    <scope>NUCLEOTIDE SEQUENCE [LARGE SCALE GENOMIC DNA]</scope>
    <source>
        <strain evidence="13">JP 163 A</strain>
    </source>
</reference>
<name>A0A3B5QBR6_XIPMA</name>
<dbReference type="Gene3D" id="2.60.40.10">
    <property type="entry name" value="Immunoglobulins"/>
    <property type="match status" value="2"/>
</dbReference>
<keyword evidence="3" id="KW-0732">Signal</keyword>
<proteinExistence type="predicted"/>
<dbReference type="AlphaFoldDB" id="A0A3B5QBR6"/>
<dbReference type="GeneID" id="111607656"/>
<evidence type="ECO:0000256" key="5">
    <source>
        <dbReference type="ARBA" id="ARBA00023136"/>
    </source>
</evidence>
<dbReference type="GO" id="GO:0150079">
    <property type="term" value="P:negative regulation of neuroinflammatory response"/>
    <property type="evidence" value="ECO:0007669"/>
    <property type="project" value="TreeGrafter"/>
</dbReference>
<evidence type="ECO:0000313" key="13">
    <source>
        <dbReference type="Proteomes" id="UP000002852"/>
    </source>
</evidence>
<evidence type="ECO:0000256" key="3">
    <source>
        <dbReference type="ARBA" id="ARBA00022729"/>
    </source>
</evidence>
<dbReference type="PANTHER" id="PTHR46841">
    <property type="entry name" value="OX-2 MEMBRANE GLYCOPROTEIN"/>
    <property type="match status" value="1"/>
</dbReference>
<dbReference type="RefSeq" id="XP_023185591.1">
    <property type="nucleotide sequence ID" value="XM_023329823.1"/>
</dbReference>
<protein>
    <submittedName>
        <fullName evidence="12">OX-2 membrane glycoprotein-like</fullName>
    </submittedName>
</protein>
<keyword evidence="6" id="KW-1015">Disulfide bond</keyword>
<dbReference type="InterPro" id="IPR013783">
    <property type="entry name" value="Ig-like_fold"/>
</dbReference>
<keyword evidence="7" id="KW-0325">Glycoprotein</keyword>
<reference evidence="12" key="3">
    <citation type="submission" date="2025-08" db="UniProtKB">
        <authorList>
            <consortium name="Ensembl"/>
        </authorList>
    </citation>
    <scope>IDENTIFICATION</scope>
    <source>
        <strain evidence="12">JP 163 A</strain>
    </source>
</reference>
<dbReference type="InterPro" id="IPR036179">
    <property type="entry name" value="Ig-like_dom_sf"/>
</dbReference>
<dbReference type="InterPro" id="IPR007110">
    <property type="entry name" value="Ig-like_dom"/>
</dbReference>
<dbReference type="STRING" id="8083.ENSXMAP00000027694"/>
<reference evidence="12" key="4">
    <citation type="submission" date="2025-09" db="UniProtKB">
        <authorList>
            <consortium name="Ensembl"/>
        </authorList>
    </citation>
    <scope>IDENTIFICATION</scope>
    <source>
        <strain evidence="12">JP 163 A</strain>
    </source>
</reference>
<dbReference type="InParanoid" id="A0A3B5QBR6"/>
<evidence type="ECO:0000256" key="9">
    <source>
        <dbReference type="SAM" id="MobiDB-lite"/>
    </source>
</evidence>
<dbReference type="Proteomes" id="UP000002852">
    <property type="component" value="Unassembled WGS sequence"/>
</dbReference>
<reference evidence="13" key="1">
    <citation type="submission" date="2012-01" db="EMBL/GenBank/DDBJ databases">
        <authorList>
            <person name="Walter R."/>
            <person name="Schartl M."/>
            <person name="Warren W."/>
        </authorList>
    </citation>
    <scope>NUCLEOTIDE SEQUENCE [LARGE SCALE GENOMIC DNA]</scope>
    <source>
        <strain evidence="13">JP 163 A</strain>
    </source>
</reference>
<keyword evidence="2 10" id="KW-0812">Transmembrane</keyword>
<accession>A0A3B5QBR6</accession>
<keyword evidence="5 10" id="KW-0472">Membrane</keyword>
<dbReference type="InterPro" id="IPR013106">
    <property type="entry name" value="Ig_V-set"/>
</dbReference>
<evidence type="ECO:0000256" key="10">
    <source>
        <dbReference type="SAM" id="Phobius"/>
    </source>
</evidence>
<evidence type="ECO:0000256" key="1">
    <source>
        <dbReference type="ARBA" id="ARBA00004167"/>
    </source>
</evidence>
<sequence>MFFITVTDRSSGVSDTSNQNQVTHSEVHVLPLNHLFSILPTLRCRMEDMCLILCLFTLGGSFHKGLAVLIQTQQTVLAAVGEDAPLSCRLLVTKDVQQVTWQKVLEKTERNIGSYSQYFGETVNPGFKDKVQFTEAGLQKNSIVIRNVTEQDAGCYLCLFNTYPDGALIAATCLQVYELHGPFINVSRSNSPPWSVVTCSATGRPVPMVTLTVLHQNLSFSHYNTSTETNTNGTVTVTTKVLLSDLSSRQVGCSVSVDSAAPRELLVTVPEVKGLTKQSRSYHLAPIWPLIAAVMPVMISLAFLLRIRYQRSHRNKKPSEDTTENQKMNISTASSKNLRQQTPEKQKLNSGLYSSP</sequence>
<comment type="subcellular location">
    <subcellularLocation>
        <location evidence="1">Membrane</location>
        <topology evidence="1">Single-pass membrane protein</topology>
    </subcellularLocation>
</comment>
<dbReference type="GO" id="GO:0016020">
    <property type="term" value="C:membrane"/>
    <property type="evidence" value="ECO:0007669"/>
    <property type="project" value="UniProtKB-SubCell"/>
</dbReference>
<dbReference type="GeneTree" id="ENSGT00530000063970"/>
<feature type="compositionally biased region" description="Polar residues" evidence="9">
    <location>
        <begin position="325"/>
        <end position="341"/>
    </location>
</feature>
<feature type="domain" description="Ig-like" evidence="11">
    <location>
        <begin position="67"/>
        <end position="158"/>
    </location>
</feature>
<organism evidence="12 13">
    <name type="scientific">Xiphophorus maculatus</name>
    <name type="common">Southern platyfish</name>
    <name type="synonym">Platypoecilus maculatus</name>
    <dbReference type="NCBI Taxonomy" id="8083"/>
    <lineage>
        <taxon>Eukaryota</taxon>
        <taxon>Metazoa</taxon>
        <taxon>Chordata</taxon>
        <taxon>Craniata</taxon>
        <taxon>Vertebrata</taxon>
        <taxon>Euteleostomi</taxon>
        <taxon>Actinopterygii</taxon>
        <taxon>Neopterygii</taxon>
        <taxon>Teleostei</taxon>
        <taxon>Neoteleostei</taxon>
        <taxon>Acanthomorphata</taxon>
        <taxon>Ovalentaria</taxon>
        <taxon>Atherinomorphae</taxon>
        <taxon>Cyprinodontiformes</taxon>
        <taxon>Poeciliidae</taxon>
        <taxon>Poeciliinae</taxon>
        <taxon>Xiphophorus</taxon>
    </lineage>
</organism>
<dbReference type="Ensembl" id="ENSXMAT00000035702.1">
    <property type="protein sequence ID" value="ENSXMAP00000027694.1"/>
    <property type="gene ID" value="ENSXMAG00000021718.1"/>
</dbReference>
<evidence type="ECO:0000256" key="7">
    <source>
        <dbReference type="ARBA" id="ARBA00023180"/>
    </source>
</evidence>
<keyword evidence="4 10" id="KW-1133">Transmembrane helix</keyword>
<dbReference type="GO" id="GO:0034113">
    <property type="term" value="P:heterotypic cell-cell adhesion"/>
    <property type="evidence" value="ECO:0007669"/>
    <property type="project" value="TreeGrafter"/>
</dbReference>
<dbReference type="InterPro" id="IPR047164">
    <property type="entry name" value="OX2G-like"/>
</dbReference>
<dbReference type="GO" id="GO:0030424">
    <property type="term" value="C:axon"/>
    <property type="evidence" value="ECO:0007669"/>
    <property type="project" value="TreeGrafter"/>
</dbReference>
<evidence type="ECO:0000259" key="11">
    <source>
        <dbReference type="PROSITE" id="PS50835"/>
    </source>
</evidence>
<dbReference type="GO" id="GO:0009986">
    <property type="term" value="C:cell surface"/>
    <property type="evidence" value="ECO:0007669"/>
    <property type="project" value="TreeGrafter"/>
</dbReference>
<dbReference type="GO" id="GO:0043025">
    <property type="term" value="C:neuronal cell body"/>
    <property type="evidence" value="ECO:0007669"/>
    <property type="project" value="TreeGrafter"/>
</dbReference>
<dbReference type="OMA" id="WEDTEIK"/>
<dbReference type="PROSITE" id="PS50835">
    <property type="entry name" value="IG_LIKE"/>
    <property type="match status" value="1"/>
</dbReference>
<evidence type="ECO:0000256" key="6">
    <source>
        <dbReference type="ARBA" id="ARBA00023157"/>
    </source>
</evidence>
<dbReference type="SMART" id="SM00409">
    <property type="entry name" value="IG"/>
    <property type="match status" value="1"/>
</dbReference>
<keyword evidence="8" id="KW-0393">Immunoglobulin domain</keyword>